<feature type="transmembrane region" description="Helical" evidence="2">
    <location>
        <begin position="197"/>
        <end position="220"/>
    </location>
</feature>
<dbReference type="Proteomes" id="UP000053558">
    <property type="component" value="Unassembled WGS sequence"/>
</dbReference>
<evidence type="ECO:0000313" key="4">
    <source>
        <dbReference type="Proteomes" id="UP000053558"/>
    </source>
</evidence>
<evidence type="ECO:0000256" key="1">
    <source>
        <dbReference type="SAM" id="MobiDB-lite"/>
    </source>
</evidence>
<feature type="transmembrane region" description="Helical" evidence="2">
    <location>
        <begin position="32"/>
        <end position="57"/>
    </location>
</feature>
<gene>
    <name evidence="3" type="ORF">CONPUDRAFT_160987</name>
</gene>
<feature type="transmembrane region" description="Helical" evidence="2">
    <location>
        <begin position="126"/>
        <end position="145"/>
    </location>
</feature>
<dbReference type="RefSeq" id="XP_007763069.1">
    <property type="nucleotide sequence ID" value="XM_007764879.1"/>
</dbReference>
<dbReference type="AlphaFoldDB" id="A0A5M3N449"/>
<feature type="compositionally biased region" description="Basic and acidic residues" evidence="1">
    <location>
        <begin position="355"/>
        <end position="365"/>
    </location>
</feature>
<accession>A0A5M3N449</accession>
<comment type="caution">
    <text evidence="3">The sequence shown here is derived from an EMBL/GenBank/DDBJ whole genome shotgun (WGS) entry which is preliminary data.</text>
</comment>
<name>A0A5M3N449_CONPW</name>
<dbReference type="KEGG" id="cput:CONPUDRAFT_160987"/>
<sequence>MLPVPDSCTSNPPDPLQINAADPLATAIGLELIGALTVGGTFYGFMAAAAALCVRALVQTRARWTPRRFAVLLASVCALWAVGTVLVASEARSTIEMAAFSMNSGPRQGREAPPTDATTVVVTSSYYLMNVLVDGIMVRGGLLAVPERFKNTLVDMALQSPLVQLPVLPHPLLRRRCALRVDDWQVNLHPTKYKHIAVAKLTCVVHHPAVGFVVAAVFNVTHRSLWADSEVVEWMLTTQILITLTFNIYTTLLMACRLLLYRRRFKHNWGMSHIPSTPTHRPSPSSRNLKTNLTSHHHAVLTLYHTHAHTGSPHKSHYTSMGSMLVESCTAVTIFTLLFLATYLVHSPAAAGADHRAAARHDTRLPRHRVGAHHPAGSRERNR</sequence>
<keyword evidence="2" id="KW-0472">Membrane</keyword>
<reference evidence="4" key="1">
    <citation type="journal article" date="2012" name="Science">
        <title>The Paleozoic origin of enzymatic lignin decomposition reconstructed from 31 fungal genomes.</title>
        <authorList>
            <person name="Floudas D."/>
            <person name="Binder M."/>
            <person name="Riley R."/>
            <person name="Barry K."/>
            <person name="Blanchette R.A."/>
            <person name="Henrissat B."/>
            <person name="Martinez A.T."/>
            <person name="Otillar R."/>
            <person name="Spatafora J.W."/>
            <person name="Yadav J.S."/>
            <person name="Aerts A."/>
            <person name="Benoit I."/>
            <person name="Boyd A."/>
            <person name="Carlson A."/>
            <person name="Copeland A."/>
            <person name="Coutinho P.M."/>
            <person name="de Vries R.P."/>
            <person name="Ferreira P."/>
            <person name="Findley K."/>
            <person name="Foster B."/>
            <person name="Gaskell J."/>
            <person name="Glotzer D."/>
            <person name="Gorecki P."/>
            <person name="Heitman J."/>
            <person name="Hesse C."/>
            <person name="Hori C."/>
            <person name="Igarashi K."/>
            <person name="Jurgens J.A."/>
            <person name="Kallen N."/>
            <person name="Kersten P."/>
            <person name="Kohler A."/>
            <person name="Kuees U."/>
            <person name="Kumar T.K.A."/>
            <person name="Kuo A."/>
            <person name="LaButti K."/>
            <person name="Larrondo L.F."/>
            <person name="Lindquist E."/>
            <person name="Ling A."/>
            <person name="Lombard V."/>
            <person name="Lucas S."/>
            <person name="Lundell T."/>
            <person name="Martin R."/>
            <person name="McLaughlin D.J."/>
            <person name="Morgenstern I."/>
            <person name="Morin E."/>
            <person name="Murat C."/>
            <person name="Nagy L.G."/>
            <person name="Nolan M."/>
            <person name="Ohm R.A."/>
            <person name="Patyshakuliyeva A."/>
            <person name="Rokas A."/>
            <person name="Ruiz-Duenas F.J."/>
            <person name="Sabat G."/>
            <person name="Salamov A."/>
            <person name="Samejima M."/>
            <person name="Schmutz J."/>
            <person name="Slot J.C."/>
            <person name="St John F."/>
            <person name="Stenlid J."/>
            <person name="Sun H."/>
            <person name="Sun S."/>
            <person name="Syed K."/>
            <person name="Tsang A."/>
            <person name="Wiebenga A."/>
            <person name="Young D."/>
            <person name="Pisabarro A."/>
            <person name="Eastwood D.C."/>
            <person name="Martin F."/>
            <person name="Cullen D."/>
            <person name="Grigoriev I.V."/>
            <person name="Hibbett D.S."/>
        </authorList>
    </citation>
    <scope>NUCLEOTIDE SEQUENCE [LARGE SCALE GENOMIC DNA]</scope>
    <source>
        <strain evidence="4">RWD-64-598 SS2</strain>
    </source>
</reference>
<organism evidence="3 4">
    <name type="scientific">Coniophora puteana (strain RWD-64-598)</name>
    <name type="common">Brown rot fungus</name>
    <dbReference type="NCBI Taxonomy" id="741705"/>
    <lineage>
        <taxon>Eukaryota</taxon>
        <taxon>Fungi</taxon>
        <taxon>Dikarya</taxon>
        <taxon>Basidiomycota</taxon>
        <taxon>Agaricomycotina</taxon>
        <taxon>Agaricomycetes</taxon>
        <taxon>Agaricomycetidae</taxon>
        <taxon>Boletales</taxon>
        <taxon>Coniophorineae</taxon>
        <taxon>Coniophoraceae</taxon>
        <taxon>Coniophora</taxon>
    </lineage>
</organism>
<keyword evidence="2" id="KW-1133">Transmembrane helix</keyword>
<proteinExistence type="predicted"/>
<evidence type="ECO:0000313" key="3">
    <source>
        <dbReference type="EMBL" id="EIW86163.1"/>
    </source>
</evidence>
<keyword evidence="4" id="KW-1185">Reference proteome</keyword>
<protein>
    <submittedName>
        <fullName evidence="3">Uncharacterized protein</fullName>
    </submittedName>
</protein>
<dbReference type="EMBL" id="JH711573">
    <property type="protein sequence ID" value="EIW86163.1"/>
    <property type="molecule type" value="Genomic_DNA"/>
</dbReference>
<feature type="transmembrane region" description="Helical" evidence="2">
    <location>
        <begin position="324"/>
        <end position="345"/>
    </location>
</feature>
<evidence type="ECO:0000256" key="2">
    <source>
        <dbReference type="SAM" id="Phobius"/>
    </source>
</evidence>
<feature type="transmembrane region" description="Helical" evidence="2">
    <location>
        <begin position="240"/>
        <end position="260"/>
    </location>
</feature>
<feature type="transmembrane region" description="Helical" evidence="2">
    <location>
        <begin position="69"/>
        <end position="88"/>
    </location>
</feature>
<dbReference type="GeneID" id="19204461"/>
<keyword evidence="2" id="KW-0812">Transmembrane</keyword>
<feature type="region of interest" description="Disordered" evidence="1">
    <location>
        <begin position="355"/>
        <end position="383"/>
    </location>
</feature>